<feature type="compositionally biased region" description="Pro residues" evidence="1">
    <location>
        <begin position="360"/>
        <end position="372"/>
    </location>
</feature>
<feature type="region of interest" description="Disordered" evidence="1">
    <location>
        <begin position="488"/>
        <end position="541"/>
    </location>
</feature>
<comment type="caution">
    <text evidence="2">The sequence shown here is derived from an EMBL/GenBank/DDBJ whole genome shotgun (WGS) entry which is preliminary data.</text>
</comment>
<organism evidence="2 3">
    <name type="scientific">Orbilia javanica</name>
    <dbReference type="NCBI Taxonomy" id="47235"/>
    <lineage>
        <taxon>Eukaryota</taxon>
        <taxon>Fungi</taxon>
        <taxon>Dikarya</taxon>
        <taxon>Ascomycota</taxon>
        <taxon>Pezizomycotina</taxon>
        <taxon>Orbiliomycetes</taxon>
        <taxon>Orbiliales</taxon>
        <taxon>Orbiliaceae</taxon>
        <taxon>Orbilia</taxon>
    </lineage>
</organism>
<gene>
    <name evidence="2" type="ORF">TWF718_004537</name>
</gene>
<feature type="compositionally biased region" description="Basic residues" evidence="1">
    <location>
        <begin position="528"/>
        <end position="541"/>
    </location>
</feature>
<accession>A0AAN8N6D7</accession>
<sequence>MDKITHGPCNGDDEKKVLSHNIDETRIDGFVIPSIEVSAPKFREEALESPNPERLQDDSLVLSPKNKSVQMLKYRVRNQDGKPEDDENKENENGGACGNACNVIKDDTDLEDSGFEFDFEKKPETIEPDVHETLKTKNREPIKVKDHQLTEDDNQEIVKVEEGHEVSDAGSFQRAASITSSCIDSLENAEMGTAKETIITKHTIDDVSLEELTPFPSYDDDMTAPLIPKSRLFKTTFHGRKEAQHLLRSPGQVPPREDKENLLGDVNAAVAEPGSSELETPKILKFQLRRRRRHTPPGIERLTHDTPPALVSSSNVAKEGVSTLHSPREATKEGAPTTKPINSNFNKTKVTILPSATFHPPSPTGPAPPPPPKDTKPAMGTLRDHTGRQTPVTYGETPIKHPTSSPTPSKKYKELNLRPPIPITPLQRSMHMYGSTSTLPLPKTPEEEDNKNSNNGGLPNFSRRRTLFGNHLAVPSTNLNHLRRASYNSPSTHSVRLPMPNSPGMQLPQRPGTACGIDRPDSSASTRSSKRERFKKFFKKF</sequence>
<name>A0AAN8N6D7_9PEZI</name>
<keyword evidence="3" id="KW-1185">Reference proteome</keyword>
<feature type="region of interest" description="Disordered" evidence="1">
    <location>
        <begin position="133"/>
        <end position="154"/>
    </location>
</feature>
<dbReference type="AlphaFoldDB" id="A0AAN8N6D7"/>
<feature type="compositionally biased region" description="Polar residues" evidence="1">
    <location>
        <begin position="339"/>
        <end position="349"/>
    </location>
</feature>
<dbReference type="Proteomes" id="UP001313282">
    <property type="component" value="Unassembled WGS sequence"/>
</dbReference>
<feature type="region of interest" description="Disordered" evidence="1">
    <location>
        <begin position="43"/>
        <end position="99"/>
    </location>
</feature>
<evidence type="ECO:0000313" key="3">
    <source>
        <dbReference type="Proteomes" id="UP001313282"/>
    </source>
</evidence>
<evidence type="ECO:0000256" key="1">
    <source>
        <dbReference type="SAM" id="MobiDB-lite"/>
    </source>
</evidence>
<feature type="region of interest" description="Disordered" evidence="1">
    <location>
        <begin position="289"/>
        <end position="463"/>
    </location>
</feature>
<protein>
    <submittedName>
        <fullName evidence="2">Uncharacterized protein</fullName>
    </submittedName>
</protein>
<dbReference type="EMBL" id="JAVHNR010000002">
    <property type="protein sequence ID" value="KAK6351376.1"/>
    <property type="molecule type" value="Genomic_DNA"/>
</dbReference>
<proteinExistence type="predicted"/>
<evidence type="ECO:0000313" key="2">
    <source>
        <dbReference type="EMBL" id="KAK6351376.1"/>
    </source>
</evidence>
<reference evidence="2 3" key="1">
    <citation type="submission" date="2019-10" db="EMBL/GenBank/DDBJ databases">
        <authorList>
            <person name="Palmer J.M."/>
        </authorList>
    </citation>
    <scope>NUCLEOTIDE SEQUENCE [LARGE SCALE GENOMIC DNA]</scope>
    <source>
        <strain evidence="2 3">TWF718</strain>
    </source>
</reference>